<sequence length="68" mass="7303">MEYVEVLAPTVVVALIFWFVVRSLFRVDRNERRAEAEADARAAGTHGSTPGPPARPAGPDNPGDDAGR</sequence>
<proteinExistence type="predicted"/>
<keyword evidence="2" id="KW-0472">Membrane</keyword>
<evidence type="ECO:0000256" key="1">
    <source>
        <dbReference type="SAM" id="MobiDB-lite"/>
    </source>
</evidence>
<evidence type="ECO:0008006" key="5">
    <source>
        <dbReference type="Google" id="ProtNLM"/>
    </source>
</evidence>
<reference evidence="3 4" key="1">
    <citation type="submission" date="2024-09" db="EMBL/GenBank/DDBJ databases">
        <authorList>
            <person name="Salinas-Garcia M.A."/>
            <person name="Prieme A."/>
        </authorList>
    </citation>
    <scope>NUCLEOTIDE SEQUENCE [LARGE SCALE GENOMIC DNA]</scope>
    <source>
        <strain evidence="3 4">DSM 21081</strain>
    </source>
</reference>
<accession>A0ABV4UQR7</accession>
<name>A0ABV4UQR7_9MICC</name>
<evidence type="ECO:0000313" key="3">
    <source>
        <dbReference type="EMBL" id="MFB0836009.1"/>
    </source>
</evidence>
<feature type="transmembrane region" description="Helical" evidence="2">
    <location>
        <begin position="6"/>
        <end position="25"/>
    </location>
</feature>
<evidence type="ECO:0000313" key="4">
    <source>
        <dbReference type="Proteomes" id="UP001575652"/>
    </source>
</evidence>
<protein>
    <recommendedName>
        <fullName evidence="5">Lysyl-tRNA synthetase</fullName>
    </recommendedName>
</protein>
<dbReference type="RefSeq" id="WP_373973186.1">
    <property type="nucleotide sequence ID" value="NZ_JBHDLJ010000016.1"/>
</dbReference>
<organism evidence="3 4">
    <name type="scientific">Arthrobacter halodurans</name>
    <dbReference type="NCBI Taxonomy" id="516699"/>
    <lineage>
        <taxon>Bacteria</taxon>
        <taxon>Bacillati</taxon>
        <taxon>Actinomycetota</taxon>
        <taxon>Actinomycetes</taxon>
        <taxon>Micrococcales</taxon>
        <taxon>Micrococcaceae</taxon>
        <taxon>Arthrobacter</taxon>
    </lineage>
</organism>
<keyword evidence="2" id="KW-1133">Transmembrane helix</keyword>
<comment type="caution">
    <text evidence="3">The sequence shown here is derived from an EMBL/GenBank/DDBJ whole genome shotgun (WGS) entry which is preliminary data.</text>
</comment>
<dbReference type="EMBL" id="JBHDLJ010000016">
    <property type="protein sequence ID" value="MFB0836009.1"/>
    <property type="molecule type" value="Genomic_DNA"/>
</dbReference>
<keyword evidence="2" id="KW-0812">Transmembrane</keyword>
<gene>
    <name evidence="3" type="ORF">ACETWP_15575</name>
</gene>
<dbReference type="Proteomes" id="UP001575652">
    <property type="component" value="Unassembled WGS sequence"/>
</dbReference>
<feature type="region of interest" description="Disordered" evidence="1">
    <location>
        <begin position="32"/>
        <end position="68"/>
    </location>
</feature>
<evidence type="ECO:0000256" key="2">
    <source>
        <dbReference type="SAM" id="Phobius"/>
    </source>
</evidence>
<keyword evidence="4" id="KW-1185">Reference proteome</keyword>